<dbReference type="SUPFAM" id="SSF56112">
    <property type="entry name" value="Protein kinase-like (PK-like)"/>
    <property type="match status" value="1"/>
</dbReference>
<evidence type="ECO:0000313" key="1">
    <source>
        <dbReference type="EMBL" id="ROV98069.1"/>
    </source>
</evidence>
<dbReference type="InterPro" id="IPR051678">
    <property type="entry name" value="AGP_Transferase"/>
</dbReference>
<name>A0A423W414_9PEZI</name>
<protein>
    <submittedName>
        <fullName evidence="1">Uncharacterized protein</fullName>
    </submittedName>
</protein>
<dbReference type="PANTHER" id="PTHR21310">
    <property type="entry name" value="AMINOGLYCOSIDE PHOSPHOTRANSFERASE-RELATED-RELATED"/>
    <property type="match status" value="1"/>
</dbReference>
<dbReference type="Proteomes" id="UP000283895">
    <property type="component" value="Unassembled WGS sequence"/>
</dbReference>
<dbReference type="PANTHER" id="PTHR21310:SF58">
    <property type="entry name" value="AMINOGLYCOSIDE PHOSPHOTRANSFERASE DOMAIN-CONTAINING PROTEIN"/>
    <property type="match status" value="1"/>
</dbReference>
<comment type="caution">
    <text evidence="1">The sequence shown here is derived from an EMBL/GenBank/DDBJ whole genome shotgun (WGS) entry which is preliminary data.</text>
</comment>
<gene>
    <name evidence="1" type="ORF">VMCG_06990</name>
</gene>
<dbReference type="EMBL" id="LKEA01000027">
    <property type="protein sequence ID" value="ROV98069.1"/>
    <property type="molecule type" value="Genomic_DNA"/>
</dbReference>
<dbReference type="AlphaFoldDB" id="A0A423W414"/>
<dbReference type="STRING" id="356882.A0A423W414"/>
<dbReference type="Gene3D" id="3.90.1200.10">
    <property type="match status" value="1"/>
</dbReference>
<organism evidence="1 2">
    <name type="scientific">Cytospora schulzeri</name>
    <dbReference type="NCBI Taxonomy" id="448051"/>
    <lineage>
        <taxon>Eukaryota</taxon>
        <taxon>Fungi</taxon>
        <taxon>Dikarya</taxon>
        <taxon>Ascomycota</taxon>
        <taxon>Pezizomycotina</taxon>
        <taxon>Sordariomycetes</taxon>
        <taxon>Sordariomycetidae</taxon>
        <taxon>Diaporthales</taxon>
        <taxon>Cytosporaceae</taxon>
        <taxon>Cytospora</taxon>
    </lineage>
</organism>
<dbReference type="OrthoDB" id="3250044at2759"/>
<proteinExistence type="predicted"/>
<accession>A0A423W414</accession>
<reference evidence="1 2" key="1">
    <citation type="submission" date="2015-09" db="EMBL/GenBank/DDBJ databases">
        <title>Host preference determinants of Valsa canker pathogens revealed by comparative genomics.</title>
        <authorList>
            <person name="Yin Z."/>
            <person name="Huang L."/>
        </authorList>
    </citation>
    <scope>NUCLEOTIDE SEQUENCE [LARGE SCALE GENOMIC DNA]</scope>
    <source>
        <strain evidence="1 2">03-1</strain>
    </source>
</reference>
<evidence type="ECO:0000313" key="2">
    <source>
        <dbReference type="Proteomes" id="UP000283895"/>
    </source>
</evidence>
<keyword evidence="2" id="KW-1185">Reference proteome</keyword>
<dbReference type="InterPro" id="IPR011009">
    <property type="entry name" value="Kinase-like_dom_sf"/>
</dbReference>
<sequence length="402" mass="44909">MNDSGQPPNSGLNAEEAEVEGAYQLANTITIGHLTRRLEVDPAADLSSILEQQAASYTEFRNSLAQEARQRIAVATATEQDESSGVEPQDVLVDDDDVEIIHPLDDQVMVFTGLLDPPSRDAVVTALIPKLHQAMKMGENLWSLHGTCVLGLGQSMVVKIGTCLNPDGIANLKYINAQVPQIPAPMFLGSMSSRQRTYIFMSRGEGVTLESVWPQLSVAGKLSAQRQLNDIFHVLRAKGNDQGSMRIGGFTSGICRDTRRQQRTCEKIASEADFNDFLCHESRRTQTPWIRMIRSFMGDDHKLVMTHADLHPRNIMVKCDAPTDRDGLQAEEDGRIDSIQITSLIDWEMSGWYPEYWEFVKALNTVDLRGPLADWCDYLPTEAIGKWPIEYSMDLLISRWLG</sequence>